<feature type="region of interest" description="Disordered" evidence="11">
    <location>
        <begin position="337"/>
        <end position="387"/>
    </location>
</feature>
<evidence type="ECO:0000256" key="8">
    <source>
        <dbReference type="ARBA" id="ARBA00023004"/>
    </source>
</evidence>
<dbReference type="PROSITE" id="PS51471">
    <property type="entry name" value="FE2OG_OXY"/>
    <property type="match status" value="1"/>
</dbReference>
<keyword evidence="7 10" id="KW-0560">Oxidoreductase</keyword>
<evidence type="ECO:0000256" key="9">
    <source>
        <dbReference type="ARBA" id="ARBA00023241"/>
    </source>
</evidence>
<protein>
    <recommendedName>
        <fullName evidence="12">Fe2OG dioxygenase domain-containing protein</fullName>
    </recommendedName>
</protein>
<dbReference type="GO" id="GO:0046872">
    <property type="term" value="F:metal ion binding"/>
    <property type="evidence" value="ECO:0007669"/>
    <property type="project" value="UniProtKB-KW"/>
</dbReference>
<evidence type="ECO:0000313" key="13">
    <source>
        <dbReference type="EMBL" id="KAL3513593.1"/>
    </source>
</evidence>
<keyword evidence="9" id="KW-0284">Flavonoid biosynthesis</keyword>
<keyword evidence="6" id="KW-0223">Dioxygenase</keyword>
<dbReference type="GO" id="GO:0031418">
    <property type="term" value="F:L-ascorbic acid binding"/>
    <property type="evidence" value="ECO:0007669"/>
    <property type="project" value="UniProtKB-KW"/>
</dbReference>
<dbReference type="GO" id="GO:0016706">
    <property type="term" value="F:2-oxoglutarate-dependent dioxygenase activity"/>
    <property type="evidence" value="ECO:0007669"/>
    <property type="project" value="UniProtKB-ARBA"/>
</dbReference>
<dbReference type="InterPro" id="IPR050231">
    <property type="entry name" value="Iron_ascorbate_oxido_reductase"/>
</dbReference>
<gene>
    <name evidence="13" type="ORF">ACH5RR_026310</name>
</gene>
<dbReference type="Pfam" id="PF14226">
    <property type="entry name" value="DIOX_N"/>
    <property type="match status" value="1"/>
</dbReference>
<dbReference type="Proteomes" id="UP001630127">
    <property type="component" value="Unassembled WGS sequence"/>
</dbReference>
<evidence type="ECO:0000256" key="7">
    <source>
        <dbReference type="ARBA" id="ARBA00023002"/>
    </source>
</evidence>
<evidence type="ECO:0000259" key="12">
    <source>
        <dbReference type="PROSITE" id="PS51471"/>
    </source>
</evidence>
<dbReference type="GO" id="GO:0002238">
    <property type="term" value="P:response to molecule of fungal origin"/>
    <property type="evidence" value="ECO:0007669"/>
    <property type="project" value="UniProtKB-ARBA"/>
</dbReference>
<evidence type="ECO:0000313" key="14">
    <source>
        <dbReference type="Proteomes" id="UP001630127"/>
    </source>
</evidence>
<keyword evidence="5" id="KW-0847">Vitamin C</keyword>
<dbReference type="EMBL" id="JBJUIK010000011">
    <property type="protein sequence ID" value="KAL3513593.1"/>
    <property type="molecule type" value="Genomic_DNA"/>
</dbReference>
<proteinExistence type="inferred from homology"/>
<dbReference type="PANTHER" id="PTHR47990">
    <property type="entry name" value="2-OXOGLUTARATE (2OG) AND FE(II)-DEPENDENT OXYGENASE SUPERFAMILY PROTEIN-RELATED"/>
    <property type="match status" value="1"/>
</dbReference>
<dbReference type="SUPFAM" id="SSF51197">
    <property type="entry name" value="Clavaminate synthase-like"/>
    <property type="match status" value="1"/>
</dbReference>
<name>A0ABD2Z3A1_9GENT</name>
<feature type="compositionally biased region" description="Polar residues" evidence="11">
    <location>
        <begin position="339"/>
        <end position="353"/>
    </location>
</feature>
<dbReference type="InterPro" id="IPR044861">
    <property type="entry name" value="IPNS-like_FE2OG_OXY"/>
</dbReference>
<dbReference type="InterPro" id="IPR005123">
    <property type="entry name" value="Oxoglu/Fe-dep_dioxygenase_dom"/>
</dbReference>
<evidence type="ECO:0000256" key="3">
    <source>
        <dbReference type="ARBA" id="ARBA00008056"/>
    </source>
</evidence>
<evidence type="ECO:0000256" key="5">
    <source>
        <dbReference type="ARBA" id="ARBA00022896"/>
    </source>
</evidence>
<comment type="cofactor">
    <cofactor evidence="2">
        <name>Fe cation</name>
        <dbReference type="ChEBI" id="CHEBI:24875"/>
    </cofactor>
</comment>
<feature type="domain" description="Fe2OG dioxygenase" evidence="12">
    <location>
        <begin position="198"/>
        <end position="298"/>
    </location>
</feature>
<organism evidence="13 14">
    <name type="scientific">Cinchona calisaya</name>
    <dbReference type="NCBI Taxonomy" id="153742"/>
    <lineage>
        <taxon>Eukaryota</taxon>
        <taxon>Viridiplantae</taxon>
        <taxon>Streptophyta</taxon>
        <taxon>Embryophyta</taxon>
        <taxon>Tracheophyta</taxon>
        <taxon>Spermatophyta</taxon>
        <taxon>Magnoliopsida</taxon>
        <taxon>eudicotyledons</taxon>
        <taxon>Gunneridae</taxon>
        <taxon>Pentapetalae</taxon>
        <taxon>asterids</taxon>
        <taxon>lamiids</taxon>
        <taxon>Gentianales</taxon>
        <taxon>Rubiaceae</taxon>
        <taxon>Cinchonoideae</taxon>
        <taxon>Cinchoneae</taxon>
        <taxon>Cinchona</taxon>
    </lineage>
</organism>
<dbReference type="Gene3D" id="2.60.120.330">
    <property type="entry name" value="B-lactam Antibiotic, Isopenicillin N Synthase, Chain"/>
    <property type="match status" value="1"/>
</dbReference>
<dbReference type="GO" id="GO:0009805">
    <property type="term" value="P:coumarin biosynthetic process"/>
    <property type="evidence" value="ECO:0007669"/>
    <property type="project" value="UniProtKB-ARBA"/>
</dbReference>
<comment type="cofactor">
    <cofactor evidence="1">
        <name>L-ascorbate</name>
        <dbReference type="ChEBI" id="CHEBI:38290"/>
    </cofactor>
</comment>
<comment type="caution">
    <text evidence="13">The sequence shown here is derived from an EMBL/GenBank/DDBJ whole genome shotgun (WGS) entry which is preliminary data.</text>
</comment>
<evidence type="ECO:0000256" key="11">
    <source>
        <dbReference type="SAM" id="MobiDB-lite"/>
    </source>
</evidence>
<dbReference type="InterPro" id="IPR027443">
    <property type="entry name" value="IPNS-like_sf"/>
</dbReference>
<dbReference type="GO" id="GO:0046148">
    <property type="term" value="P:pigment biosynthetic process"/>
    <property type="evidence" value="ECO:0007669"/>
    <property type="project" value="UniProtKB-ARBA"/>
</dbReference>
<dbReference type="Pfam" id="PF03171">
    <property type="entry name" value="2OG-FeII_Oxy"/>
    <property type="match status" value="1"/>
</dbReference>
<dbReference type="GO" id="GO:0009813">
    <property type="term" value="P:flavonoid biosynthetic process"/>
    <property type="evidence" value="ECO:0007669"/>
    <property type="project" value="UniProtKB-KW"/>
</dbReference>
<reference evidence="13 14" key="1">
    <citation type="submission" date="2024-11" db="EMBL/GenBank/DDBJ databases">
        <title>A near-complete genome assembly of Cinchona calisaya.</title>
        <authorList>
            <person name="Lian D.C."/>
            <person name="Zhao X.W."/>
            <person name="Wei L."/>
        </authorList>
    </citation>
    <scope>NUCLEOTIDE SEQUENCE [LARGE SCALE GENOMIC DNA]</scope>
    <source>
        <tissue evidence="13">Nenye</tissue>
    </source>
</reference>
<evidence type="ECO:0000256" key="1">
    <source>
        <dbReference type="ARBA" id="ARBA00001961"/>
    </source>
</evidence>
<sequence length="387" mass="43446">MEVDRVQAIASDSFSTGTIPPEYIRQENEQPGITTFKGQQPEVPVIDFANEEKLVELILDASSKWGVFQIVNHVIPKEVINRLQKVGKEFFELPKEDKELYAKSLRENDSKNSVEGYGTKLQKEAEGKRGWVDHLFNMIWPPSAIDYRFWPKNPPDYREATEEYAKHLHNVVHKVLGSISLGLGLEENELKYAMGGDDLVYNLKINYYPPCPCPDLALGVPAHTDMCAITILVPNEVQGLRAYEEGHWVDVKYVANALVVHIGDQIEILSNGRCRSMLHRSTVNKENTRMSWPVFVEPPADRHVFSPSLPVAADASSSAADFRDCKVYTPSYVEDPIHISTQPSKRPTSSLDTSSHEGLCGSKSTRSSGDPFKECATNMSRLSEMHI</sequence>
<evidence type="ECO:0000256" key="2">
    <source>
        <dbReference type="ARBA" id="ARBA00001962"/>
    </source>
</evidence>
<comment type="similarity">
    <text evidence="3 10">Belongs to the iron/ascorbate-dependent oxidoreductase family.</text>
</comment>
<dbReference type="FunFam" id="2.60.120.330:FF:000009">
    <property type="entry name" value="Flavonol synthase"/>
    <property type="match status" value="1"/>
</dbReference>
<accession>A0ABD2Z3A1</accession>
<evidence type="ECO:0000256" key="10">
    <source>
        <dbReference type="RuleBase" id="RU003682"/>
    </source>
</evidence>
<keyword evidence="4 10" id="KW-0479">Metal-binding</keyword>
<evidence type="ECO:0000256" key="4">
    <source>
        <dbReference type="ARBA" id="ARBA00022723"/>
    </source>
</evidence>
<dbReference type="InterPro" id="IPR026992">
    <property type="entry name" value="DIOX_N"/>
</dbReference>
<keyword evidence="8 10" id="KW-0408">Iron</keyword>
<dbReference type="AlphaFoldDB" id="A0ABD2Z3A1"/>
<keyword evidence="14" id="KW-1185">Reference proteome</keyword>
<evidence type="ECO:0000256" key="6">
    <source>
        <dbReference type="ARBA" id="ARBA00022964"/>
    </source>
</evidence>